<sequence>MSATDHPTAPIAEPTPAELVRSVLVAARSLTLNTDVHRVDLVGLHSPEGAGRLLLTVPAGSHVGAEVAWAPGGDLAASLEFTDVAPVPVPDRVRARVLLGGWLSFDRQGASAEDLSFETVTAELQHEGRWFELEVDELAAVEPDPLAATEAELLTHLAGAHGDAVELLAQLVDRRILLGVTRVDPLRLDRYGVVLRLRRQSGYHDVRLPFATPPRNPAHAVLQMRALLARAKACPRRSRR</sequence>
<dbReference type="InterPro" id="IPR037119">
    <property type="entry name" value="Haem_oxidase_HugZ-like_sf"/>
</dbReference>
<dbReference type="EMBL" id="BAABHJ010000020">
    <property type="protein sequence ID" value="GAA4612506.1"/>
    <property type="molecule type" value="Genomic_DNA"/>
</dbReference>
<gene>
    <name evidence="2" type="ORF">GCM10023195_53670</name>
</gene>
<feature type="domain" description="DUF2470" evidence="1">
    <location>
        <begin position="151"/>
        <end position="217"/>
    </location>
</feature>
<comment type="caution">
    <text evidence="2">The sequence shown here is derived from an EMBL/GenBank/DDBJ whole genome shotgun (WGS) entry which is preliminary data.</text>
</comment>
<evidence type="ECO:0000313" key="3">
    <source>
        <dbReference type="Proteomes" id="UP001500212"/>
    </source>
</evidence>
<organism evidence="2 3">
    <name type="scientific">Actinoallomurus liliacearum</name>
    <dbReference type="NCBI Taxonomy" id="1080073"/>
    <lineage>
        <taxon>Bacteria</taxon>
        <taxon>Bacillati</taxon>
        <taxon>Actinomycetota</taxon>
        <taxon>Actinomycetes</taxon>
        <taxon>Streptosporangiales</taxon>
        <taxon>Thermomonosporaceae</taxon>
        <taxon>Actinoallomurus</taxon>
    </lineage>
</organism>
<name>A0ABP8TNQ7_9ACTN</name>
<reference evidence="3" key="1">
    <citation type="journal article" date="2019" name="Int. J. Syst. Evol. Microbiol.">
        <title>The Global Catalogue of Microorganisms (GCM) 10K type strain sequencing project: providing services to taxonomists for standard genome sequencing and annotation.</title>
        <authorList>
            <consortium name="The Broad Institute Genomics Platform"/>
            <consortium name="The Broad Institute Genome Sequencing Center for Infectious Disease"/>
            <person name="Wu L."/>
            <person name="Ma J."/>
        </authorList>
    </citation>
    <scope>NUCLEOTIDE SEQUENCE [LARGE SCALE GENOMIC DNA]</scope>
    <source>
        <strain evidence="3">JCM 17938</strain>
    </source>
</reference>
<evidence type="ECO:0000313" key="2">
    <source>
        <dbReference type="EMBL" id="GAA4612506.1"/>
    </source>
</evidence>
<dbReference type="Gene3D" id="3.20.180.10">
    <property type="entry name" value="PNP-oxidase-like"/>
    <property type="match status" value="1"/>
</dbReference>
<keyword evidence="3" id="KW-1185">Reference proteome</keyword>
<protein>
    <submittedName>
        <fullName evidence="2">DUF2470 domain-containing protein</fullName>
    </submittedName>
</protein>
<dbReference type="SUPFAM" id="SSF50475">
    <property type="entry name" value="FMN-binding split barrel"/>
    <property type="match status" value="1"/>
</dbReference>
<accession>A0ABP8TNQ7</accession>
<proteinExistence type="predicted"/>
<dbReference type="InterPro" id="IPR019595">
    <property type="entry name" value="DUF2470"/>
</dbReference>
<dbReference type="RefSeq" id="WP_345360106.1">
    <property type="nucleotide sequence ID" value="NZ_BAABHJ010000020.1"/>
</dbReference>
<evidence type="ECO:0000259" key="1">
    <source>
        <dbReference type="Pfam" id="PF10615"/>
    </source>
</evidence>
<dbReference type="Pfam" id="PF10615">
    <property type="entry name" value="DUF2470"/>
    <property type="match status" value="1"/>
</dbReference>
<dbReference type="Proteomes" id="UP001500212">
    <property type="component" value="Unassembled WGS sequence"/>
</dbReference>